<dbReference type="Proteomes" id="UP001642484">
    <property type="component" value="Unassembled WGS sequence"/>
</dbReference>
<evidence type="ECO:0000313" key="1">
    <source>
        <dbReference type="EMBL" id="CAK9094167.1"/>
    </source>
</evidence>
<keyword evidence="2" id="KW-1185">Reference proteome</keyword>
<protein>
    <submittedName>
        <fullName evidence="1">Uncharacterized protein</fullName>
    </submittedName>
</protein>
<dbReference type="EMBL" id="CAXAMN010025299">
    <property type="protein sequence ID" value="CAK9094167.1"/>
    <property type="molecule type" value="Genomic_DNA"/>
</dbReference>
<comment type="caution">
    <text evidence="1">The sequence shown here is derived from an EMBL/GenBank/DDBJ whole genome shotgun (WGS) entry which is preliminary data.</text>
</comment>
<sequence>MTWVQTLQTLRGFGETDVPSIIRRFNSDVPKEHQLLGQKAQSVKNLLDIFPACALELVREHVQQCGWSSCCFSDDCLSSKKVLPGWKWRNGCQGHWPEWSKATDHSCLLMLKRAIAQFTSTDEDKRKKLSRGELEKLAEQAAFAAGIALTMQSEVAISDEEVNKAWLAPFAEGELSVLLEVQSALQSRDEKLVPRGIKSLADLMDAHALAAGKKLPGKSVAMTDLESDGFKLLKQQIEYDLQCLRVARTRRATHEGAVHHQLLTHRKHAHEVSSTAADAFFQTNVKVLCSTKAAEVAQAFQQFEKQFCSSYALDQDNTACVCLVNWSAACSLKNAAQQCGTQALGVLLNQSNRRVGLILLPEFTYKRGQLYLQEVATLQLLSGASLNIDRTFSLCFESRKDARDSRPLVYRGRVACGISTDEKEWIWRHASVVKEGRTQPAEQLASSSMVRIEDPDPTALPTTTDYDGLVSGARKYEQIGLSAFSKLLDSCLDNVTLQGKTGVIICDLNLGVGDSFNAWLQKRGSLTVPSAFFGLTDEGVNYEWFVQAKKEEVTRQHLDGSLIIPGCQRVPLELPKEHVNEPPLAPKLKVLVASGPDGLYPKFGDAMVKEWGSHPTFGSEFCDLMNAVVEEFGPEPVAENGKNKRKVEEDTSAPGSKRTRAVPPKVDALNTVKLEDMGTDPVLLEIHLTNLKSPGAFVEVRHSAEKTIWLVNKGNSELKLAKGFILAGFGKGSYKQKAPEEPRELLYDLTSLPEVMFSSVVKPIQDVVNAKRIKSPSCKICYHDLVESPTADNPGMWKLQRNLDITFVPEPVVKKEVKTEDSEVAASAKQAECAALFPASMWRKKHCAVVWSVNWATTGLMPVRPQVVVTQAIAVPAHSAVKL</sequence>
<gene>
    <name evidence="1" type="ORF">CCMP2556_LOCUS44929</name>
</gene>
<proteinExistence type="predicted"/>
<name>A0ABP0R0U3_9DINO</name>
<reference evidence="1 2" key="1">
    <citation type="submission" date="2024-02" db="EMBL/GenBank/DDBJ databases">
        <authorList>
            <person name="Chen Y."/>
            <person name="Shah S."/>
            <person name="Dougan E. K."/>
            <person name="Thang M."/>
            <person name="Chan C."/>
        </authorList>
    </citation>
    <scope>NUCLEOTIDE SEQUENCE [LARGE SCALE GENOMIC DNA]</scope>
</reference>
<evidence type="ECO:0000313" key="2">
    <source>
        <dbReference type="Proteomes" id="UP001642484"/>
    </source>
</evidence>
<organism evidence="1 2">
    <name type="scientific">Durusdinium trenchii</name>
    <dbReference type="NCBI Taxonomy" id="1381693"/>
    <lineage>
        <taxon>Eukaryota</taxon>
        <taxon>Sar</taxon>
        <taxon>Alveolata</taxon>
        <taxon>Dinophyceae</taxon>
        <taxon>Suessiales</taxon>
        <taxon>Symbiodiniaceae</taxon>
        <taxon>Durusdinium</taxon>
    </lineage>
</organism>
<accession>A0ABP0R0U3</accession>